<dbReference type="AlphaFoldDB" id="A0A062VM67"/>
<name>A0A062VM67_9PROT</name>
<sequence length="103" mass="11981">MGPCAGWITSLTRTRTKTMPKHSLRTLREAPPIEDRPARFLCLRDVKDRLAISRSLLYALIKDPVHPFPAPVHIGRRSVWIEAEVEAYMRQVIDRERRRPPVN</sequence>
<gene>
    <name evidence="2" type="ORF">HPO_05290</name>
</gene>
<organism evidence="2 3">
    <name type="scientific">Hyphomonas polymorpha PS728</name>
    <dbReference type="NCBI Taxonomy" id="1280954"/>
    <lineage>
        <taxon>Bacteria</taxon>
        <taxon>Pseudomonadati</taxon>
        <taxon>Pseudomonadota</taxon>
        <taxon>Alphaproteobacteria</taxon>
        <taxon>Hyphomonadales</taxon>
        <taxon>Hyphomonadaceae</taxon>
        <taxon>Hyphomonas</taxon>
    </lineage>
</organism>
<dbReference type="STRING" id="1280954.HPO_05290"/>
<accession>A0A062VM67</accession>
<dbReference type="Gene3D" id="1.10.238.160">
    <property type="match status" value="1"/>
</dbReference>
<keyword evidence="3" id="KW-1185">Reference proteome</keyword>
<feature type="compositionally biased region" description="Basic residues" evidence="1">
    <location>
        <begin position="14"/>
        <end position="23"/>
    </location>
</feature>
<protein>
    <submittedName>
        <fullName evidence="2">Prophage CP4-57 regulatory protein AlpA family protein</fullName>
    </submittedName>
</protein>
<comment type="caution">
    <text evidence="2">The sequence shown here is derived from an EMBL/GenBank/DDBJ whole genome shotgun (WGS) entry which is preliminary data.</text>
</comment>
<dbReference type="EMBL" id="ARYM01000004">
    <property type="protein sequence ID" value="KCZ99775.1"/>
    <property type="molecule type" value="Genomic_DNA"/>
</dbReference>
<dbReference type="Pfam" id="PF05930">
    <property type="entry name" value="Phage_AlpA"/>
    <property type="match status" value="1"/>
</dbReference>
<evidence type="ECO:0000313" key="2">
    <source>
        <dbReference type="EMBL" id="KCZ99775.1"/>
    </source>
</evidence>
<evidence type="ECO:0000313" key="3">
    <source>
        <dbReference type="Proteomes" id="UP000027100"/>
    </source>
</evidence>
<evidence type="ECO:0000256" key="1">
    <source>
        <dbReference type="SAM" id="MobiDB-lite"/>
    </source>
</evidence>
<dbReference type="eggNOG" id="COG3311">
    <property type="taxonomic scope" value="Bacteria"/>
</dbReference>
<feature type="region of interest" description="Disordered" evidence="1">
    <location>
        <begin position="1"/>
        <end position="23"/>
    </location>
</feature>
<dbReference type="InterPro" id="IPR010260">
    <property type="entry name" value="AlpA"/>
</dbReference>
<reference evidence="2 3" key="1">
    <citation type="journal article" date="2014" name="Antonie Van Leeuwenhoek">
        <title>Hyphomonas beringensis sp. nov. and Hyphomonas chukchiensis sp. nov., isolated from surface seawater of the Bering Sea and Chukchi Sea.</title>
        <authorList>
            <person name="Li C."/>
            <person name="Lai Q."/>
            <person name="Li G."/>
            <person name="Dong C."/>
            <person name="Wang J."/>
            <person name="Liao Y."/>
            <person name="Shao Z."/>
        </authorList>
    </citation>
    <scope>NUCLEOTIDE SEQUENCE [LARGE SCALE GENOMIC DNA]</scope>
    <source>
        <strain evidence="2 3">PS728</strain>
    </source>
</reference>
<proteinExistence type="predicted"/>
<dbReference type="Proteomes" id="UP000027100">
    <property type="component" value="Unassembled WGS sequence"/>
</dbReference>